<evidence type="ECO:0000256" key="3">
    <source>
        <dbReference type="ARBA" id="ARBA00023163"/>
    </source>
</evidence>
<organism evidence="5 6">
    <name type="scientific">Amycolatopsis methanolica 239</name>
    <dbReference type="NCBI Taxonomy" id="1068978"/>
    <lineage>
        <taxon>Bacteria</taxon>
        <taxon>Bacillati</taxon>
        <taxon>Actinomycetota</taxon>
        <taxon>Actinomycetes</taxon>
        <taxon>Pseudonocardiales</taxon>
        <taxon>Pseudonocardiaceae</taxon>
        <taxon>Amycolatopsis</taxon>
        <taxon>Amycolatopsis methanolica group</taxon>
    </lineage>
</organism>
<dbReference type="OrthoDB" id="59108at2"/>
<dbReference type="CDD" id="cd01392">
    <property type="entry name" value="HTH_LacI"/>
    <property type="match status" value="1"/>
</dbReference>
<dbReference type="Proteomes" id="UP000062973">
    <property type="component" value="Chromosome"/>
</dbReference>
<dbReference type="PANTHER" id="PTHR30146:SF138">
    <property type="entry name" value="TRANSCRIPTIONAL REGULATORY PROTEIN"/>
    <property type="match status" value="1"/>
</dbReference>
<reference evidence="5 6" key="1">
    <citation type="submission" date="2014-07" db="EMBL/GenBank/DDBJ databases">
        <title>Whole Genome Sequence of the Amycolatopsis methanolica 239.</title>
        <authorList>
            <person name="Tang B."/>
        </authorList>
    </citation>
    <scope>NUCLEOTIDE SEQUENCE [LARGE SCALE GENOMIC DNA]</scope>
    <source>
        <strain evidence="5 6">239</strain>
    </source>
</reference>
<keyword evidence="2" id="KW-0238">DNA-binding</keyword>
<dbReference type="InterPro" id="IPR046335">
    <property type="entry name" value="LacI/GalR-like_sensor"/>
</dbReference>
<dbReference type="InterPro" id="IPR000843">
    <property type="entry name" value="HTH_LacI"/>
</dbReference>
<protein>
    <submittedName>
        <fullName evidence="5">LacI family transcriptional regulator</fullName>
    </submittedName>
</protein>
<accession>A0A076MYD3</accession>
<dbReference type="Pfam" id="PF00356">
    <property type="entry name" value="LacI"/>
    <property type="match status" value="1"/>
</dbReference>
<dbReference type="eggNOG" id="COG1609">
    <property type="taxonomic scope" value="Bacteria"/>
</dbReference>
<dbReference type="PANTHER" id="PTHR30146">
    <property type="entry name" value="LACI-RELATED TRANSCRIPTIONAL REPRESSOR"/>
    <property type="match status" value="1"/>
</dbReference>
<dbReference type="Pfam" id="PF13377">
    <property type="entry name" value="Peripla_BP_3"/>
    <property type="match status" value="1"/>
</dbReference>
<keyword evidence="6" id="KW-1185">Reference proteome</keyword>
<dbReference type="SMART" id="SM00354">
    <property type="entry name" value="HTH_LACI"/>
    <property type="match status" value="1"/>
</dbReference>
<dbReference type="GO" id="GO:0003700">
    <property type="term" value="F:DNA-binding transcription factor activity"/>
    <property type="evidence" value="ECO:0007669"/>
    <property type="project" value="TreeGrafter"/>
</dbReference>
<dbReference type="SUPFAM" id="SSF53822">
    <property type="entry name" value="Periplasmic binding protein-like I"/>
    <property type="match status" value="1"/>
</dbReference>
<evidence type="ECO:0000313" key="5">
    <source>
        <dbReference type="EMBL" id="AIJ22602.1"/>
    </source>
</evidence>
<dbReference type="PATRIC" id="fig|1068978.7.peg.2681"/>
<feature type="domain" description="HTH lacI-type" evidence="4">
    <location>
        <begin position="1"/>
        <end position="54"/>
    </location>
</feature>
<keyword evidence="3" id="KW-0804">Transcription</keyword>
<dbReference type="CDD" id="cd06279">
    <property type="entry name" value="PBP1_LacI-like"/>
    <property type="match status" value="1"/>
</dbReference>
<dbReference type="PROSITE" id="PS50932">
    <property type="entry name" value="HTH_LACI_2"/>
    <property type="match status" value="1"/>
</dbReference>
<dbReference type="HOGENOM" id="CLU_037628_6_1_11"/>
<proteinExistence type="predicted"/>
<evidence type="ECO:0000256" key="1">
    <source>
        <dbReference type="ARBA" id="ARBA00023015"/>
    </source>
</evidence>
<dbReference type="InterPro" id="IPR010982">
    <property type="entry name" value="Lambda_DNA-bd_dom_sf"/>
</dbReference>
<dbReference type="Gene3D" id="1.10.260.40">
    <property type="entry name" value="lambda repressor-like DNA-binding domains"/>
    <property type="match status" value="1"/>
</dbReference>
<gene>
    <name evidence="5" type="ORF">AMETH_2510</name>
</gene>
<name>A0A076MYD3_AMYME</name>
<dbReference type="InterPro" id="IPR028082">
    <property type="entry name" value="Peripla_BP_I"/>
</dbReference>
<dbReference type="Gene3D" id="3.40.50.2300">
    <property type="match status" value="2"/>
</dbReference>
<evidence type="ECO:0000256" key="2">
    <source>
        <dbReference type="ARBA" id="ARBA00023125"/>
    </source>
</evidence>
<sequence length="337" mass="35717">MAEVARRSGVSPMTVSYCYNRPDRVAPETLRRVRAVAAELGYRGPDPTARSLRRRRTGTIGVVLGEHLAYAFEDPQARSFLTGVAEVCRERGTGLNLIPTTGEDTDVERVTSASVDGYILWTTADSDPVLPVVTGLGKPVVVHGGPAVDGARVVTIDNRASARELAAHVFAGAARPAVLSFPFGRDRAARMATGPDPDEVEFPVTRERLRGVVDHCRDAGLDTRALPVAVVARNDRAEAVAQADALLDTGADAVVAMSDQLAFAVLDAARRRGLHVPADVAVGGWDDGPEADREGLTTITQSLHDQGRACALIALGADAQDSGTWRLTVRASTRAQA</sequence>
<dbReference type="GO" id="GO:0000976">
    <property type="term" value="F:transcription cis-regulatory region binding"/>
    <property type="evidence" value="ECO:0007669"/>
    <property type="project" value="TreeGrafter"/>
</dbReference>
<dbReference type="SUPFAM" id="SSF47413">
    <property type="entry name" value="lambda repressor-like DNA-binding domains"/>
    <property type="match status" value="1"/>
</dbReference>
<keyword evidence="1" id="KW-0805">Transcription regulation</keyword>
<evidence type="ECO:0000259" key="4">
    <source>
        <dbReference type="PROSITE" id="PS50932"/>
    </source>
</evidence>
<dbReference type="KEGG" id="amq:AMETH_2510"/>
<evidence type="ECO:0000313" key="6">
    <source>
        <dbReference type="Proteomes" id="UP000062973"/>
    </source>
</evidence>
<dbReference type="STRING" id="1068978.AMETH_2510"/>
<dbReference type="EMBL" id="CP009110">
    <property type="protein sequence ID" value="AIJ22602.1"/>
    <property type="molecule type" value="Genomic_DNA"/>
</dbReference>
<dbReference type="AlphaFoldDB" id="A0A076MYD3"/>